<organism evidence="5 6">
    <name type="scientific">Macrococcoides goetzii</name>
    <dbReference type="NCBI Taxonomy" id="1891097"/>
    <lineage>
        <taxon>Bacteria</taxon>
        <taxon>Bacillati</taxon>
        <taxon>Bacillota</taxon>
        <taxon>Bacilli</taxon>
        <taxon>Bacillales</taxon>
        <taxon>Staphylococcaceae</taxon>
        <taxon>Macrococcoides</taxon>
    </lineage>
</organism>
<protein>
    <submittedName>
        <fullName evidence="5">CopY/TcrY family copper transport repressor</fullName>
    </submittedName>
</protein>
<dbReference type="PIRSF" id="PIRSF019455">
    <property type="entry name" value="CopR_AtkY"/>
    <property type="match status" value="1"/>
</dbReference>
<dbReference type="Pfam" id="PF03965">
    <property type="entry name" value="Penicillinase_R"/>
    <property type="match status" value="1"/>
</dbReference>
<dbReference type="SUPFAM" id="SSF46785">
    <property type="entry name" value="Winged helix' DNA-binding domain"/>
    <property type="match status" value="1"/>
</dbReference>
<name>A0A395GAK7_9STAP</name>
<keyword evidence="3" id="KW-0238">DNA-binding</keyword>
<dbReference type="Proteomes" id="UP000229523">
    <property type="component" value="Unassembled WGS sequence"/>
</dbReference>
<dbReference type="InterPro" id="IPR036390">
    <property type="entry name" value="WH_DNA-bd_sf"/>
</dbReference>
<dbReference type="RefSeq" id="WP_099579504.1">
    <property type="nucleotide sequence ID" value="NZ_MJBI02000002.1"/>
</dbReference>
<keyword evidence="4" id="KW-0804">Transcription</keyword>
<dbReference type="Gene3D" id="1.10.10.10">
    <property type="entry name" value="Winged helix-like DNA-binding domain superfamily/Winged helix DNA-binding domain"/>
    <property type="match status" value="1"/>
</dbReference>
<reference evidence="5 6" key="1">
    <citation type="journal article" date="2018" name="Front. Microbiol.">
        <title>Description and Comparative Genomics of Macrococcus caseolyticus subsp. hominis subsp. nov., Macrococcus goetzii sp. nov., Macrococcus epidermidis sp. nov., and Macrococcus bohemicus sp. nov., Novel Macrococci From Human Clinical Material With Virulence Potential and Suspected Uptake of Foreign DNA by Natural Transformation.</title>
        <authorList>
            <person name="Maslanova I."/>
            <person name="Wertheimer Z."/>
            <person name="Sedlacek I."/>
            <person name="Svec P."/>
            <person name="Indrakova A."/>
            <person name="Kovarovic V."/>
            <person name="Schumann P."/>
            <person name="Sproer C."/>
            <person name="Kralova S."/>
            <person name="Sedo O."/>
            <person name="Kristofova L."/>
            <person name="Vrbovska V."/>
            <person name="Fuzik T."/>
            <person name="Petras P."/>
            <person name="Zdrahal Z."/>
            <person name="Ruzickova V."/>
            <person name="Doskar J."/>
            <person name="Pantucek R."/>
        </authorList>
    </citation>
    <scope>NUCLEOTIDE SEQUENCE [LARGE SCALE GENOMIC DNA]</scope>
    <source>
        <strain evidence="5 6">CCM 4927</strain>
    </source>
</reference>
<evidence type="ECO:0000256" key="1">
    <source>
        <dbReference type="ARBA" id="ARBA00011046"/>
    </source>
</evidence>
<dbReference type="AlphaFoldDB" id="A0A395GAK7"/>
<evidence type="ECO:0000256" key="4">
    <source>
        <dbReference type="ARBA" id="ARBA00023163"/>
    </source>
</evidence>
<accession>A0A395GAK7</accession>
<dbReference type="EMBL" id="MJBI02000002">
    <property type="protein sequence ID" value="RAI81046.1"/>
    <property type="molecule type" value="Genomic_DNA"/>
</dbReference>
<evidence type="ECO:0000313" key="5">
    <source>
        <dbReference type="EMBL" id="RAI81046.1"/>
    </source>
</evidence>
<comment type="caution">
    <text evidence="5">The sequence shown here is derived from an EMBL/GenBank/DDBJ whole genome shotgun (WGS) entry which is preliminary data.</text>
</comment>
<comment type="similarity">
    <text evidence="1">Belongs to the BlaI transcriptional regulatory family.</text>
</comment>
<sequence>MTKAIDSNITDSEWEVMRVVWAQNKTTSKDIRDIIENKKNWKPATTKTLIGRLVDKGVLNTEKDGNKYIYSTDLKESDFLKSRLEQTFNNICSKDVGKIIADLISKSTLSFRDIEELEEVLEMKKKNAVDEVQCNCVPGQCNCVPGQCNC</sequence>
<gene>
    <name evidence="5" type="ORF">BFS35_005620</name>
</gene>
<dbReference type="GO" id="GO:0045892">
    <property type="term" value="P:negative regulation of DNA-templated transcription"/>
    <property type="evidence" value="ECO:0007669"/>
    <property type="project" value="InterPro"/>
</dbReference>
<dbReference type="InterPro" id="IPR036388">
    <property type="entry name" value="WH-like_DNA-bd_sf"/>
</dbReference>
<evidence type="ECO:0000256" key="3">
    <source>
        <dbReference type="ARBA" id="ARBA00023125"/>
    </source>
</evidence>
<dbReference type="NCBIfam" id="TIGR02698">
    <property type="entry name" value="CopY_TcrY"/>
    <property type="match status" value="1"/>
</dbReference>
<keyword evidence="2" id="KW-0805">Transcription regulation</keyword>
<evidence type="ECO:0000256" key="2">
    <source>
        <dbReference type="ARBA" id="ARBA00023015"/>
    </source>
</evidence>
<dbReference type="GO" id="GO:0003677">
    <property type="term" value="F:DNA binding"/>
    <property type="evidence" value="ECO:0007669"/>
    <property type="project" value="UniProtKB-KW"/>
</dbReference>
<dbReference type="InterPro" id="IPR005650">
    <property type="entry name" value="BlaI_family"/>
</dbReference>
<dbReference type="InterPro" id="IPR014071">
    <property type="entry name" value="Cu_transp_CopY/TcrY"/>
</dbReference>
<keyword evidence="6" id="KW-1185">Reference proteome</keyword>
<proteinExistence type="inferred from homology"/>
<evidence type="ECO:0000313" key="6">
    <source>
        <dbReference type="Proteomes" id="UP000229523"/>
    </source>
</evidence>